<proteinExistence type="predicted"/>
<name>A0ABT5QQJ5_9GAMM</name>
<gene>
    <name evidence="2" type="ORF">LRP49_18930</name>
</gene>
<comment type="caution">
    <text evidence="2">The sequence shown here is derived from an EMBL/GenBank/DDBJ whole genome shotgun (WGS) entry which is preliminary data.</text>
</comment>
<keyword evidence="3" id="KW-1185">Reference proteome</keyword>
<protein>
    <submittedName>
        <fullName evidence="2">Chemotaxis protein CheW</fullName>
    </submittedName>
</protein>
<dbReference type="SUPFAM" id="SSF50341">
    <property type="entry name" value="CheW-like"/>
    <property type="match status" value="1"/>
</dbReference>
<dbReference type="Proteomes" id="UP001149821">
    <property type="component" value="Unassembled WGS sequence"/>
</dbReference>
<dbReference type="PROSITE" id="PS50851">
    <property type="entry name" value="CHEW"/>
    <property type="match status" value="1"/>
</dbReference>
<reference evidence="2" key="1">
    <citation type="submission" date="2021-12" db="EMBL/GenBank/DDBJ databases">
        <title>Enterovibrio ZSDZ35 sp. nov. and Enterovibrio ZSDZ42 sp. nov., isolated from coastal seawater in Qingdao.</title>
        <authorList>
            <person name="Zhang P."/>
        </authorList>
    </citation>
    <scope>NUCLEOTIDE SEQUENCE</scope>
    <source>
        <strain evidence="2">ZSDZ35</strain>
    </source>
</reference>
<evidence type="ECO:0000259" key="1">
    <source>
        <dbReference type="PROSITE" id="PS50851"/>
    </source>
</evidence>
<sequence length="362" mass="40164">MKDSRALSSVQALDDYFDALLDEDDQPQLADTDAEPILTDAAIEAVPKLQAVTSEPADKFNGAILTKEQRDLSSVEKLLSQLQLDEDMEVEVVETTETDIELLTDTDVSIDVQTEQQTHVETALEQDVDVVTDVLDAVETELAVETEERISEPHVVEAVATETVEAEAISVEEAVSVEEENIVDEAIEIDTDAEVETEAEVEEETAYAWKNIVPEHGFQVLFFESFGVTYAVPLAELGGIHRLEECNHLIGRPDWYLGLQTERDQQLDIVDTAKWVMPEKITDNSHRDGYSYIVLLGDSKWGLACNALLGTESLNGEQVRWREQAGKRPWLAGLVKQKMCALIHVEALITMLNQGIDANALA</sequence>
<dbReference type="InterPro" id="IPR002545">
    <property type="entry name" value="CheW-lke_dom"/>
</dbReference>
<dbReference type="InterPro" id="IPR014506">
    <property type="entry name" value="UCP020479_CheW"/>
</dbReference>
<evidence type="ECO:0000313" key="3">
    <source>
        <dbReference type="Proteomes" id="UP001149821"/>
    </source>
</evidence>
<dbReference type="RefSeq" id="WP_274143981.1">
    <property type="nucleotide sequence ID" value="NZ_JAJUBB010000017.1"/>
</dbReference>
<dbReference type="PIRSF" id="PIRSF020479">
    <property type="entry name" value="UCP020479_CheW"/>
    <property type="match status" value="1"/>
</dbReference>
<dbReference type="InterPro" id="IPR036061">
    <property type="entry name" value="CheW-like_dom_sf"/>
</dbReference>
<dbReference type="Pfam" id="PF01584">
    <property type="entry name" value="CheW"/>
    <property type="match status" value="1"/>
</dbReference>
<organism evidence="2 3">
    <name type="scientific">Enterovibrio qingdaonensis</name>
    <dbReference type="NCBI Taxonomy" id="2899818"/>
    <lineage>
        <taxon>Bacteria</taxon>
        <taxon>Pseudomonadati</taxon>
        <taxon>Pseudomonadota</taxon>
        <taxon>Gammaproteobacteria</taxon>
        <taxon>Vibrionales</taxon>
        <taxon>Vibrionaceae</taxon>
        <taxon>Enterovibrio</taxon>
    </lineage>
</organism>
<accession>A0ABT5QQJ5</accession>
<evidence type="ECO:0000313" key="2">
    <source>
        <dbReference type="EMBL" id="MDD1783247.1"/>
    </source>
</evidence>
<dbReference type="SMART" id="SM00260">
    <property type="entry name" value="CheW"/>
    <property type="match status" value="1"/>
</dbReference>
<feature type="domain" description="CheW-like" evidence="1">
    <location>
        <begin position="217"/>
        <end position="354"/>
    </location>
</feature>
<dbReference type="EMBL" id="JAJUBB010000017">
    <property type="protein sequence ID" value="MDD1783247.1"/>
    <property type="molecule type" value="Genomic_DNA"/>
</dbReference>